<dbReference type="Pfam" id="PF00347">
    <property type="entry name" value="Ribosomal_L6"/>
    <property type="match status" value="2"/>
</dbReference>
<dbReference type="AlphaFoldDB" id="A0A0M4DK31"/>
<dbReference type="SUPFAM" id="SSF56053">
    <property type="entry name" value="Ribosomal protein L6"/>
    <property type="match status" value="2"/>
</dbReference>
<reference evidence="10 11" key="1">
    <citation type="submission" date="2015-07" db="EMBL/GenBank/DDBJ databases">
        <title>Isolation and Genomic Characterization of a Novel Halophilic Metal-Reducing Deltaproteobacterium from the Deep Subsurface.</title>
        <authorList>
            <person name="Badalamenti J.P."/>
            <person name="Summers Z.M."/>
            <person name="Gralnick J.A."/>
            <person name="Bond D.R."/>
        </authorList>
    </citation>
    <scope>NUCLEOTIDE SEQUENCE [LARGE SCALE GENOMIC DNA]</scope>
    <source>
        <strain evidence="10 11">WTL</strain>
    </source>
</reference>
<sequence length="178" mass="19164">MSRIGKKPIAIPSGVKVVQSGTTLNVKGPNGELTRTLREEVNVQVDVDQILVTAPEGRNGGAMQGLTRTLIANMVEGVTKGYQKILEINGVGYRAELKGPVLNLALGYSHPIEYPLPAGISAEVEKQTKITVKGIDKELVGATAAKIRSFREPEPYKGKGIKYSDERIIRKAGKTGKK</sequence>
<dbReference type="GO" id="GO:0003735">
    <property type="term" value="F:structural constituent of ribosome"/>
    <property type="evidence" value="ECO:0007669"/>
    <property type="project" value="UniProtKB-UniRule"/>
</dbReference>
<keyword evidence="3 6" id="KW-0694">RNA-binding</keyword>
<dbReference type="KEGG" id="des:DSOUD_2834"/>
<organism evidence="10 11">
    <name type="scientific">Desulfuromonas soudanensis</name>
    <dbReference type="NCBI Taxonomy" id="1603606"/>
    <lineage>
        <taxon>Bacteria</taxon>
        <taxon>Pseudomonadati</taxon>
        <taxon>Thermodesulfobacteriota</taxon>
        <taxon>Desulfuromonadia</taxon>
        <taxon>Desulfuromonadales</taxon>
        <taxon>Desulfuromonadaceae</taxon>
        <taxon>Desulfuromonas</taxon>
    </lineage>
</organism>
<dbReference type="STRING" id="1603606.DSOUD_2834"/>
<evidence type="ECO:0000256" key="5">
    <source>
        <dbReference type="ARBA" id="ARBA00023274"/>
    </source>
</evidence>
<dbReference type="NCBIfam" id="TIGR03654">
    <property type="entry name" value="L6_bact"/>
    <property type="match status" value="1"/>
</dbReference>
<dbReference type="PIRSF" id="PIRSF002162">
    <property type="entry name" value="Ribosomal_L6"/>
    <property type="match status" value="1"/>
</dbReference>
<dbReference type="FunFam" id="3.90.930.12:FF:000002">
    <property type="entry name" value="50S ribosomal protein L6"/>
    <property type="match status" value="1"/>
</dbReference>
<dbReference type="Gene3D" id="3.90.930.12">
    <property type="entry name" value="Ribosomal protein L6, alpha-beta domain"/>
    <property type="match status" value="2"/>
</dbReference>
<evidence type="ECO:0000313" key="11">
    <source>
        <dbReference type="Proteomes" id="UP000057158"/>
    </source>
</evidence>
<keyword evidence="2 6" id="KW-0699">rRNA-binding</keyword>
<protein>
    <recommendedName>
        <fullName evidence="6">Large ribosomal subunit protein uL6</fullName>
    </recommendedName>
</protein>
<evidence type="ECO:0000256" key="7">
    <source>
        <dbReference type="RuleBase" id="RU003869"/>
    </source>
</evidence>
<keyword evidence="4 6" id="KW-0689">Ribosomal protein</keyword>
<dbReference type="GO" id="GO:0022625">
    <property type="term" value="C:cytosolic large ribosomal subunit"/>
    <property type="evidence" value="ECO:0007669"/>
    <property type="project" value="UniProtKB-UniRule"/>
</dbReference>
<dbReference type="InterPro" id="IPR000702">
    <property type="entry name" value="Ribosomal_uL6-like"/>
</dbReference>
<proteinExistence type="inferred from homology"/>
<dbReference type="FunFam" id="3.90.930.12:FF:000001">
    <property type="entry name" value="50S ribosomal protein L6"/>
    <property type="match status" value="1"/>
</dbReference>
<dbReference type="Proteomes" id="UP000057158">
    <property type="component" value="Chromosome"/>
</dbReference>
<evidence type="ECO:0000256" key="2">
    <source>
        <dbReference type="ARBA" id="ARBA00022730"/>
    </source>
</evidence>
<dbReference type="PROSITE" id="PS00525">
    <property type="entry name" value="RIBOSOMAL_L6_1"/>
    <property type="match status" value="1"/>
</dbReference>
<comment type="function">
    <text evidence="6 8">This protein binds to the 23S rRNA, and is important in its secondary structure. It is located near the subunit interface in the base of the L7/L12 stalk, and near the tRNA binding site of the peptidyltransferase center.</text>
</comment>
<dbReference type="InterPro" id="IPR002358">
    <property type="entry name" value="Ribosomal_uL6_CS"/>
</dbReference>
<dbReference type="PANTHER" id="PTHR11655:SF14">
    <property type="entry name" value="LARGE RIBOSOMAL SUBUNIT PROTEIN UL6M"/>
    <property type="match status" value="1"/>
</dbReference>
<evidence type="ECO:0000256" key="3">
    <source>
        <dbReference type="ARBA" id="ARBA00022884"/>
    </source>
</evidence>
<dbReference type="InterPro" id="IPR020040">
    <property type="entry name" value="Ribosomal_uL6_a/b-dom"/>
</dbReference>
<evidence type="ECO:0000256" key="8">
    <source>
        <dbReference type="RuleBase" id="RU003870"/>
    </source>
</evidence>
<evidence type="ECO:0000259" key="9">
    <source>
        <dbReference type="Pfam" id="PF00347"/>
    </source>
</evidence>
<dbReference type="HAMAP" id="MF_01365_B">
    <property type="entry name" value="Ribosomal_uL6_B"/>
    <property type="match status" value="1"/>
</dbReference>
<dbReference type="InterPro" id="IPR036789">
    <property type="entry name" value="Ribosomal_uL6-like_a/b-dom_sf"/>
</dbReference>
<evidence type="ECO:0000256" key="4">
    <source>
        <dbReference type="ARBA" id="ARBA00022980"/>
    </source>
</evidence>
<accession>A0A0M4DK31</accession>
<keyword evidence="5 6" id="KW-0687">Ribonucleoprotein</keyword>
<dbReference type="PRINTS" id="PR00059">
    <property type="entry name" value="RIBOSOMALL6"/>
</dbReference>
<dbReference type="PANTHER" id="PTHR11655">
    <property type="entry name" value="60S/50S RIBOSOMAL PROTEIN L6/L9"/>
    <property type="match status" value="1"/>
</dbReference>
<evidence type="ECO:0000256" key="6">
    <source>
        <dbReference type="HAMAP-Rule" id="MF_01365"/>
    </source>
</evidence>
<keyword evidence="11" id="KW-1185">Reference proteome</keyword>
<dbReference type="GO" id="GO:0002181">
    <property type="term" value="P:cytoplasmic translation"/>
    <property type="evidence" value="ECO:0007669"/>
    <property type="project" value="TreeGrafter"/>
</dbReference>
<comment type="subunit">
    <text evidence="6">Part of the 50S ribosomal subunit.</text>
</comment>
<evidence type="ECO:0000256" key="1">
    <source>
        <dbReference type="ARBA" id="ARBA00009356"/>
    </source>
</evidence>
<dbReference type="GO" id="GO:0019843">
    <property type="term" value="F:rRNA binding"/>
    <property type="evidence" value="ECO:0007669"/>
    <property type="project" value="UniProtKB-UniRule"/>
</dbReference>
<evidence type="ECO:0000313" key="10">
    <source>
        <dbReference type="EMBL" id="ALC17570.1"/>
    </source>
</evidence>
<feature type="domain" description="Large ribosomal subunit protein uL6 alpha-beta" evidence="9">
    <location>
        <begin position="11"/>
        <end position="81"/>
    </location>
</feature>
<gene>
    <name evidence="6 10" type="primary">rplF</name>
    <name evidence="10" type="ORF">DSOUD_2834</name>
</gene>
<comment type="similarity">
    <text evidence="1 6 7">Belongs to the universal ribosomal protein uL6 family.</text>
</comment>
<dbReference type="EMBL" id="CP010802">
    <property type="protein sequence ID" value="ALC17570.1"/>
    <property type="molecule type" value="Genomic_DNA"/>
</dbReference>
<dbReference type="OrthoDB" id="9805007at2"/>
<name>A0A0M4DK31_9BACT</name>
<feature type="domain" description="Large ribosomal subunit protein uL6 alpha-beta" evidence="9">
    <location>
        <begin position="90"/>
        <end position="163"/>
    </location>
</feature>
<dbReference type="RefSeq" id="WP_053551569.1">
    <property type="nucleotide sequence ID" value="NZ_CP010802.1"/>
</dbReference>
<dbReference type="InterPro" id="IPR019906">
    <property type="entry name" value="Ribosomal_uL6_bac-type"/>
</dbReference>
<dbReference type="PATRIC" id="fig|1603606.3.peg.3064"/>